<feature type="domain" description="Endonuclease/exonuclease/phosphatase" evidence="1">
    <location>
        <begin position="8"/>
        <end position="230"/>
    </location>
</feature>
<dbReference type="InterPro" id="IPR036691">
    <property type="entry name" value="Endo/exonu/phosph_ase_sf"/>
</dbReference>
<dbReference type="Gene3D" id="3.60.10.10">
    <property type="entry name" value="Endonuclease/exonuclease/phosphatase"/>
    <property type="match status" value="1"/>
</dbReference>
<dbReference type="SUPFAM" id="SSF56219">
    <property type="entry name" value="DNase I-like"/>
    <property type="match status" value="1"/>
</dbReference>
<sequence>MSYKLFFWNLRGLNDPAKHRIFSDWLSSHKPIFGALLETHIKELPLPWLMSTLCRDWHYFSNHLLDEDGRIVLIWKDPAKVSVISQSKQMITCEVELPTCPSFIHSAIYASNTHEERTDLWVEILNVKSSLVYDSKPWVTGGDFNQILHCHEHSAFNHLTHASQMFQFRDVLTQLGVFGLRYYGPVHTWTNKRDLTPVAKKLDRCLINSEFLTSFPGATATFLPPAPSDHTPCLTDLVFSLPRAGTQPFRFQNYLTKHPSFVEVITDAWLLAGNVSTDLASLCWKLKNIKRSLKNLNKENYSNIQQRVIDAHRLLQLAQDLTSFLPYGALLRNGFIV</sequence>
<accession>A0A8X7ULT2</accession>
<dbReference type="PANTHER" id="PTHR33710">
    <property type="entry name" value="BNAC02G09200D PROTEIN"/>
    <property type="match status" value="1"/>
</dbReference>
<dbReference type="InterPro" id="IPR005135">
    <property type="entry name" value="Endo/exonuclease/phosphatase"/>
</dbReference>
<dbReference type="GO" id="GO:0003824">
    <property type="term" value="F:catalytic activity"/>
    <property type="evidence" value="ECO:0007669"/>
    <property type="project" value="InterPro"/>
</dbReference>
<gene>
    <name evidence="2" type="ORF">Bca52824_054587</name>
</gene>
<evidence type="ECO:0000313" key="3">
    <source>
        <dbReference type="Proteomes" id="UP000886595"/>
    </source>
</evidence>
<dbReference type="OrthoDB" id="1085116at2759"/>
<evidence type="ECO:0000259" key="1">
    <source>
        <dbReference type="Pfam" id="PF03372"/>
    </source>
</evidence>
<dbReference type="Pfam" id="PF03372">
    <property type="entry name" value="Exo_endo_phos"/>
    <property type="match status" value="1"/>
</dbReference>
<evidence type="ECO:0000313" key="2">
    <source>
        <dbReference type="EMBL" id="KAG2283367.1"/>
    </source>
</evidence>
<organism evidence="2 3">
    <name type="scientific">Brassica carinata</name>
    <name type="common">Ethiopian mustard</name>
    <name type="synonym">Abyssinian cabbage</name>
    <dbReference type="NCBI Taxonomy" id="52824"/>
    <lineage>
        <taxon>Eukaryota</taxon>
        <taxon>Viridiplantae</taxon>
        <taxon>Streptophyta</taxon>
        <taxon>Embryophyta</taxon>
        <taxon>Tracheophyta</taxon>
        <taxon>Spermatophyta</taxon>
        <taxon>Magnoliopsida</taxon>
        <taxon>eudicotyledons</taxon>
        <taxon>Gunneridae</taxon>
        <taxon>Pentapetalae</taxon>
        <taxon>rosids</taxon>
        <taxon>malvids</taxon>
        <taxon>Brassicales</taxon>
        <taxon>Brassicaceae</taxon>
        <taxon>Brassiceae</taxon>
        <taxon>Brassica</taxon>
    </lineage>
</organism>
<reference evidence="2 3" key="1">
    <citation type="submission" date="2020-02" db="EMBL/GenBank/DDBJ databases">
        <authorList>
            <person name="Ma Q."/>
            <person name="Huang Y."/>
            <person name="Song X."/>
            <person name="Pei D."/>
        </authorList>
    </citation>
    <scope>NUCLEOTIDE SEQUENCE [LARGE SCALE GENOMIC DNA]</scope>
    <source>
        <strain evidence="2">Sxm20200214</strain>
        <tissue evidence="2">Leaf</tissue>
    </source>
</reference>
<name>A0A8X7ULT2_BRACI</name>
<comment type="caution">
    <text evidence="2">The sequence shown here is derived from an EMBL/GenBank/DDBJ whole genome shotgun (WGS) entry which is preliminary data.</text>
</comment>
<proteinExistence type="predicted"/>
<dbReference type="EMBL" id="JAAMPC010000011">
    <property type="protein sequence ID" value="KAG2283367.1"/>
    <property type="molecule type" value="Genomic_DNA"/>
</dbReference>
<dbReference type="Proteomes" id="UP000886595">
    <property type="component" value="Unassembled WGS sequence"/>
</dbReference>
<dbReference type="AlphaFoldDB" id="A0A8X7ULT2"/>
<dbReference type="PANTHER" id="PTHR33710:SF86">
    <property type="entry name" value="VIRAL MOVEMENT PROTEIN"/>
    <property type="match status" value="1"/>
</dbReference>
<protein>
    <recommendedName>
        <fullName evidence="1">Endonuclease/exonuclease/phosphatase domain-containing protein</fullName>
    </recommendedName>
</protein>
<keyword evidence="3" id="KW-1185">Reference proteome</keyword>